<feature type="region of interest" description="Disordered" evidence="1">
    <location>
        <begin position="1"/>
        <end position="72"/>
    </location>
</feature>
<dbReference type="Proteomes" id="UP000694403">
    <property type="component" value="Unplaced"/>
</dbReference>
<evidence type="ECO:0000256" key="1">
    <source>
        <dbReference type="SAM" id="MobiDB-lite"/>
    </source>
</evidence>
<evidence type="ECO:0000313" key="3">
    <source>
        <dbReference type="Proteomes" id="UP000694403"/>
    </source>
</evidence>
<feature type="compositionally biased region" description="Gly residues" evidence="1">
    <location>
        <begin position="62"/>
        <end position="72"/>
    </location>
</feature>
<accession>A0A8C3SDR6</accession>
<dbReference type="AlphaFoldDB" id="A0A8C3SDR6"/>
<proteinExistence type="predicted"/>
<reference evidence="2" key="2">
    <citation type="submission" date="2025-09" db="UniProtKB">
        <authorList>
            <consortium name="Ensembl"/>
        </authorList>
    </citation>
    <scope>IDENTIFICATION</scope>
</reference>
<keyword evidence="3" id="KW-1185">Reference proteome</keyword>
<sequence length="72" mass="7228">RHPGGRQPGLRPLQPQAQPGAERAAAGRPALPLRPALADPGPARPGQRPAVRARGPLPAPGPGGGATSGQRR</sequence>
<protein>
    <submittedName>
        <fullName evidence="2">Uncharacterized protein</fullName>
    </submittedName>
</protein>
<name>A0A8C3SDR6_CHESE</name>
<dbReference type="Ensembl" id="ENSCSRT00000013216.1">
    <property type="protein sequence ID" value="ENSCSRP00000012706.1"/>
    <property type="gene ID" value="ENSCSRG00000009617.1"/>
</dbReference>
<evidence type="ECO:0000313" key="2">
    <source>
        <dbReference type="Ensembl" id="ENSCSRP00000012706.1"/>
    </source>
</evidence>
<organism evidence="2 3">
    <name type="scientific">Chelydra serpentina</name>
    <name type="common">Snapping turtle</name>
    <name type="synonym">Testudo serpentina</name>
    <dbReference type="NCBI Taxonomy" id="8475"/>
    <lineage>
        <taxon>Eukaryota</taxon>
        <taxon>Metazoa</taxon>
        <taxon>Chordata</taxon>
        <taxon>Craniata</taxon>
        <taxon>Vertebrata</taxon>
        <taxon>Euteleostomi</taxon>
        <taxon>Archelosauria</taxon>
        <taxon>Testudinata</taxon>
        <taxon>Testudines</taxon>
        <taxon>Cryptodira</taxon>
        <taxon>Durocryptodira</taxon>
        <taxon>Americhelydia</taxon>
        <taxon>Chelydroidea</taxon>
        <taxon>Chelydridae</taxon>
        <taxon>Chelydra</taxon>
    </lineage>
</organism>
<reference evidence="2" key="1">
    <citation type="submission" date="2025-08" db="UniProtKB">
        <authorList>
            <consortium name="Ensembl"/>
        </authorList>
    </citation>
    <scope>IDENTIFICATION</scope>
</reference>
<feature type="compositionally biased region" description="Low complexity" evidence="1">
    <location>
        <begin position="14"/>
        <end position="56"/>
    </location>
</feature>